<feature type="compositionally biased region" description="Polar residues" evidence="1">
    <location>
        <begin position="219"/>
        <end position="255"/>
    </location>
</feature>
<dbReference type="PANTHER" id="PTHR12854:SF11">
    <property type="entry name" value="ATAXIN-2"/>
    <property type="match status" value="1"/>
</dbReference>
<feature type="compositionally biased region" description="Basic residues" evidence="1">
    <location>
        <begin position="338"/>
        <end position="348"/>
    </location>
</feature>
<dbReference type="GeneID" id="102811522"/>
<dbReference type="CTD" id="6311"/>
<feature type="compositionally biased region" description="Basic and acidic residues" evidence="1">
    <location>
        <begin position="170"/>
        <end position="182"/>
    </location>
</feature>
<dbReference type="InterPro" id="IPR009818">
    <property type="entry name" value="PAM2_motif"/>
</dbReference>
<dbReference type="InterPro" id="IPR009604">
    <property type="entry name" value="LsmAD_domain"/>
</dbReference>
<feature type="compositionally biased region" description="Basic and acidic residues" evidence="1">
    <location>
        <begin position="604"/>
        <end position="621"/>
    </location>
</feature>
<feature type="region of interest" description="Disordered" evidence="1">
    <location>
        <begin position="436"/>
        <end position="665"/>
    </location>
</feature>
<dbReference type="GO" id="GO:0003729">
    <property type="term" value="F:mRNA binding"/>
    <property type="evidence" value="ECO:0007669"/>
    <property type="project" value="TreeGrafter"/>
</dbReference>
<dbReference type="Proteomes" id="UP000504623">
    <property type="component" value="Unplaced"/>
</dbReference>
<feature type="compositionally biased region" description="Polar residues" evidence="1">
    <location>
        <begin position="899"/>
        <end position="912"/>
    </location>
</feature>
<feature type="compositionally biased region" description="Polar residues" evidence="1">
    <location>
        <begin position="518"/>
        <end position="531"/>
    </location>
</feature>
<dbReference type="RefSeq" id="XP_006865487.1">
    <property type="nucleotide sequence ID" value="XM_006865425.1"/>
</dbReference>
<accession>A0A9B0WSC9</accession>
<feature type="domain" description="LsmAD" evidence="2">
    <location>
        <begin position="120"/>
        <end position="188"/>
    </location>
</feature>
<feature type="region of interest" description="Disordered" evidence="1">
    <location>
        <begin position="829"/>
        <end position="912"/>
    </location>
</feature>
<feature type="compositionally biased region" description="Pro residues" evidence="1">
    <location>
        <begin position="293"/>
        <end position="309"/>
    </location>
</feature>
<dbReference type="GO" id="GO:0010494">
    <property type="term" value="C:cytoplasmic stress granule"/>
    <property type="evidence" value="ECO:0007669"/>
    <property type="project" value="TreeGrafter"/>
</dbReference>
<dbReference type="SMART" id="SM01272">
    <property type="entry name" value="LsmAD"/>
    <property type="match status" value="1"/>
</dbReference>
<feature type="compositionally biased region" description="Low complexity" evidence="1">
    <location>
        <begin position="848"/>
        <end position="885"/>
    </location>
</feature>
<feature type="compositionally biased region" description="Pro residues" evidence="1">
    <location>
        <begin position="263"/>
        <end position="273"/>
    </location>
</feature>
<dbReference type="PANTHER" id="PTHR12854">
    <property type="entry name" value="ATAXIN 2-RELATED"/>
    <property type="match status" value="1"/>
</dbReference>
<feature type="region of interest" description="Disordered" evidence="1">
    <location>
        <begin position="170"/>
        <end position="423"/>
    </location>
</feature>
<dbReference type="OrthoDB" id="2275718at2759"/>
<feature type="compositionally biased region" description="Basic and acidic residues" evidence="1">
    <location>
        <begin position="499"/>
        <end position="515"/>
    </location>
</feature>
<protein>
    <submittedName>
        <fullName evidence="4">Ataxin-2</fullName>
    </submittedName>
</protein>
<name>A0A9B0WSC9_CHRAS</name>
<dbReference type="InterPro" id="IPR045117">
    <property type="entry name" value="ATXN2-like"/>
</dbReference>
<dbReference type="AlphaFoldDB" id="A0A9B0WSC9"/>
<evidence type="ECO:0000259" key="2">
    <source>
        <dbReference type="SMART" id="SM01272"/>
    </source>
</evidence>
<sequence length="1006" mass="108707">MRMVHILTSVVCDLVLDAAHEKSTESSSGPKREEIMESILFKCSDFVVVQFKDMDSSYAKRDAFTDSAISAKVNGEHREKDLEPWDAGELTTAEELEALENDVSNGWDPNDMFRYNEENYGVVSTYDSSLSSYTVPLERDNSEEFLKREARANQLAEEIESSAQYKARVALENDDRSEEEKYTAVQRNSSDREGHNVNTRENKYIPPGQRNRDVISWGSGRQNSPRTGQPGSGSVPSRSTSHTSDFNPNSGSDQRVVNGGVPWPSPCPSPSSRPPSRYQSGPTSLPPRAATPTRPPSRPPSRPSRPPSHPSAHGSPAPVSTVPKRMSSEGPPRMSPKAQRHPRNHRVSAGRGSISSGLEFVPHNPPSEAATPPVARTSPAGGTWSAVVSGVPRLSPKTHRPRSPRQNSIGNTPGGPVLASPQAGIIPTEAVAMPVPAASPTAASPASNRAVTPSIEAKDSRLQDQRQNSPAGNKEIIKANEASPSFSKAENKGISPIVSEHRKQIDDLKKFKNDFRLQPSSTSDSMDQLLNKSREGEKSRDSVKDKSESIPKDSFIENSSGNCTSGSSKPSSPSLSPSILSNSEYKRGPEVTSQGVQTSSPGCKPEKDDKEEKKDAAEQVRKSTLNPNAKEFNPRSFSQPKPSTTPTSPRPQAQPSPSMVGHQQPTPVYTQPVCFAPNMMYPVPVSPGVQPLYPIPMTPMPVNQAKTYRAVPNMPQQRQEQHHQNTMMHPASAAGPPIVATPPAYSTQYVAYSPQQFPNQPLVQHVPHYQSQHPHVYSPVIQGNARMMAPPAHAQPALVSSSATQYGAHEQTHAMYVSTGSLAQQYAHPSATLHPHPPHPQPSATPTGQQQSQHGGSHPAPSPVQHHQHQAAQALHLASPQQQSAIYHAGLAPTPPSMTPASNTQSPQNSFPTAQQTVFTIHPSHVQPAYTNPPHMAHVPQAHVQSGMVPSHPTAHAPMMLMTTQPPGGPQAALAQSALQPIPVSTTAPFPYMTHPSVQAHHQQQL</sequence>
<evidence type="ECO:0000313" key="3">
    <source>
        <dbReference type="Proteomes" id="UP000504623"/>
    </source>
</evidence>
<keyword evidence="3" id="KW-1185">Reference proteome</keyword>
<reference evidence="4" key="1">
    <citation type="submission" date="2025-08" db="UniProtKB">
        <authorList>
            <consortium name="RefSeq"/>
        </authorList>
    </citation>
    <scope>IDENTIFICATION</scope>
    <source>
        <tissue evidence="4">Spleen</tissue>
    </source>
</reference>
<gene>
    <name evidence="4" type="primary">ATXN2</name>
</gene>
<dbReference type="GO" id="GO:0034063">
    <property type="term" value="P:stress granule assembly"/>
    <property type="evidence" value="ECO:0007669"/>
    <property type="project" value="TreeGrafter"/>
</dbReference>
<proteinExistence type="predicted"/>
<feature type="compositionally biased region" description="Basic and acidic residues" evidence="1">
    <location>
        <begin position="532"/>
        <end position="555"/>
    </location>
</feature>
<evidence type="ECO:0000256" key="1">
    <source>
        <dbReference type="SAM" id="MobiDB-lite"/>
    </source>
</evidence>
<feature type="compositionally biased region" description="Low complexity" evidence="1">
    <location>
        <begin position="636"/>
        <end position="647"/>
    </location>
</feature>
<feature type="compositionally biased region" description="Polar residues" evidence="1">
    <location>
        <begin position="591"/>
        <end position="601"/>
    </location>
</feature>
<dbReference type="Pfam" id="PF06741">
    <property type="entry name" value="LsmAD"/>
    <property type="match status" value="1"/>
</dbReference>
<dbReference type="Pfam" id="PF07145">
    <property type="entry name" value="PAM2"/>
    <property type="match status" value="1"/>
</dbReference>
<feature type="compositionally biased region" description="Low complexity" evidence="1">
    <location>
        <begin position="274"/>
        <end position="292"/>
    </location>
</feature>
<feature type="compositionally biased region" description="Low complexity" evidence="1">
    <location>
        <begin position="436"/>
        <end position="447"/>
    </location>
</feature>
<evidence type="ECO:0000313" key="4">
    <source>
        <dbReference type="RefSeq" id="XP_006865487.1"/>
    </source>
</evidence>
<feature type="compositionally biased region" description="Basic and acidic residues" evidence="1">
    <location>
        <begin position="189"/>
        <end position="203"/>
    </location>
</feature>
<organism evidence="3 4">
    <name type="scientific">Chrysochloris asiatica</name>
    <name type="common">Cape golden mole</name>
    <dbReference type="NCBI Taxonomy" id="185453"/>
    <lineage>
        <taxon>Eukaryota</taxon>
        <taxon>Metazoa</taxon>
        <taxon>Chordata</taxon>
        <taxon>Craniata</taxon>
        <taxon>Vertebrata</taxon>
        <taxon>Euteleostomi</taxon>
        <taxon>Mammalia</taxon>
        <taxon>Eutheria</taxon>
        <taxon>Afrotheria</taxon>
        <taxon>Chrysochloridae</taxon>
        <taxon>Chrysochlorinae</taxon>
        <taxon>Chrysochloris</taxon>
    </lineage>
</organism>
<feature type="compositionally biased region" description="Low complexity" evidence="1">
    <location>
        <begin position="558"/>
        <end position="583"/>
    </location>
</feature>